<evidence type="ECO:0000259" key="3">
    <source>
        <dbReference type="Pfam" id="PF25853"/>
    </source>
</evidence>
<geneLocation type="plasmid" evidence="4 5">
    <name>2</name>
</geneLocation>
<feature type="transmembrane region" description="Helical" evidence="1">
    <location>
        <begin position="349"/>
        <end position="373"/>
    </location>
</feature>
<dbReference type="InterPro" id="IPR058671">
    <property type="entry name" value="DUF6311_C"/>
</dbReference>
<evidence type="ECO:0000259" key="2">
    <source>
        <dbReference type="Pfam" id="PF19830"/>
    </source>
</evidence>
<dbReference type="EMBL" id="OZ026885">
    <property type="protein sequence ID" value="CAL1242038.1"/>
    <property type="molecule type" value="Genomic_DNA"/>
</dbReference>
<feature type="transmembrane region" description="Helical" evidence="1">
    <location>
        <begin position="168"/>
        <end position="187"/>
    </location>
</feature>
<name>A0ABM9NN02_9GAMM</name>
<keyword evidence="5" id="KW-1185">Reference proteome</keyword>
<feature type="domain" description="DUF6311" evidence="2">
    <location>
        <begin position="29"/>
        <end position="435"/>
    </location>
</feature>
<keyword evidence="1" id="KW-0472">Membrane</keyword>
<protein>
    <recommendedName>
        <fullName evidence="6">Glycosyltransferase RgtA/B/C/D-like domain-containing protein</fullName>
    </recommendedName>
</protein>
<dbReference type="Proteomes" id="UP001497493">
    <property type="component" value="Plasmid 2"/>
</dbReference>
<dbReference type="Pfam" id="PF19830">
    <property type="entry name" value="DUF6311"/>
    <property type="match status" value="1"/>
</dbReference>
<feature type="transmembrane region" description="Helical" evidence="1">
    <location>
        <begin position="194"/>
        <end position="217"/>
    </location>
</feature>
<reference evidence="4 5" key="1">
    <citation type="submission" date="2024-04" db="EMBL/GenBank/DDBJ databases">
        <authorList>
            <person name="Cremers G."/>
        </authorList>
    </citation>
    <scope>NUCLEOTIDE SEQUENCE [LARGE SCALE GENOMIC DNA]</scope>
    <source>
        <strain evidence="4">MeCH1-AG</strain>
        <plasmid evidence="4 5">2</plasmid>
    </source>
</reference>
<feature type="transmembrane region" description="Helical" evidence="1">
    <location>
        <begin position="315"/>
        <end position="337"/>
    </location>
</feature>
<feature type="transmembrane region" description="Helical" evidence="1">
    <location>
        <begin position="237"/>
        <end position="262"/>
    </location>
</feature>
<accession>A0ABM9NN02</accession>
<evidence type="ECO:0008006" key="6">
    <source>
        <dbReference type="Google" id="ProtNLM"/>
    </source>
</evidence>
<evidence type="ECO:0000313" key="5">
    <source>
        <dbReference type="Proteomes" id="UP001497493"/>
    </source>
</evidence>
<dbReference type="RefSeq" id="WP_348759962.1">
    <property type="nucleotide sequence ID" value="NZ_OZ026885.1"/>
</dbReference>
<sequence length="562" mass="62724">MLSPYFYSSSFPLFKKEIPFGWRLIVALLLALALAPAVFSWPVMSGSSSAIAFPKGDQAACFAGAFYFYQDIWRFPLLNVRVPGIETPLNIVFTDSLPLLALPFKLWFKLTGQMVNYTVIWLWICVFGQAIGALLLLEHLQLRRIPETIAGIVLAIVMPSFLFRYWLWHLALCGQFVLIFGLVMYFRYDRPDRFAAVVAAWTALLVGALLIHPYIFAMEIPFFLLYGARKAALSQLGLRHAVALGLCVISVVMGIMLTFGYVTVGRSIMRPDSGFGWFSMNLLAPLGAMGKSGLLPDSGHFATGGSPGQVEGFNYFGLGLLLGTIPALFALVGRHGVAQRAALYRQWPLAAMALVLTAFAVSNRIYLGHYLVLDYTVPHFLENITGTFRSSGRFFWPVGYIVLAAVLMGIARGFKPHISGWIFLLMASLQWLDTSELRRVVVAEKPASAISADPTWQHLVATHPGIALYPPTQCLTVKPEILASYSEEFQMLAARYGRRINSIHSARSTTDCEKYQDFLLKSDLPHDTLVVLFPPYDWAFVENKGWARYCHQYGEFLYCALS</sequence>
<keyword evidence="1" id="KW-0812">Transmembrane</keyword>
<dbReference type="InterPro" id="IPR046278">
    <property type="entry name" value="DUF6311"/>
</dbReference>
<proteinExistence type="predicted"/>
<feature type="transmembrane region" description="Helical" evidence="1">
    <location>
        <begin position="274"/>
        <end position="295"/>
    </location>
</feature>
<gene>
    <name evidence="4" type="ORF">MECH1_V1_P0106</name>
</gene>
<dbReference type="Pfam" id="PF25853">
    <property type="entry name" value="DUF6311_C"/>
    <property type="match status" value="1"/>
</dbReference>
<keyword evidence="4" id="KW-0614">Plasmid</keyword>
<feature type="transmembrane region" description="Helical" evidence="1">
    <location>
        <begin position="114"/>
        <end position="137"/>
    </location>
</feature>
<evidence type="ECO:0000256" key="1">
    <source>
        <dbReference type="SAM" id="Phobius"/>
    </source>
</evidence>
<organism evidence="4 5">
    <name type="scientific">Candidatus Methylocalor cossyra</name>
    <dbReference type="NCBI Taxonomy" id="3108543"/>
    <lineage>
        <taxon>Bacteria</taxon>
        <taxon>Pseudomonadati</taxon>
        <taxon>Pseudomonadota</taxon>
        <taxon>Gammaproteobacteria</taxon>
        <taxon>Methylococcales</taxon>
        <taxon>Methylococcaceae</taxon>
        <taxon>Candidatus Methylocalor</taxon>
    </lineage>
</organism>
<keyword evidence="1" id="KW-1133">Transmembrane helix</keyword>
<evidence type="ECO:0000313" key="4">
    <source>
        <dbReference type="EMBL" id="CAL1242038.1"/>
    </source>
</evidence>
<feature type="domain" description="DUF6311" evidence="3">
    <location>
        <begin position="456"/>
        <end position="542"/>
    </location>
</feature>
<feature type="transmembrane region" description="Helical" evidence="1">
    <location>
        <begin position="393"/>
        <end position="411"/>
    </location>
</feature>